<feature type="transmembrane region" description="Helical" evidence="2">
    <location>
        <begin position="274"/>
        <end position="293"/>
    </location>
</feature>
<keyword evidence="2" id="KW-1133">Transmembrane helix</keyword>
<proteinExistence type="predicted"/>
<dbReference type="InterPro" id="IPR010640">
    <property type="entry name" value="Low_temperature_requirement_A"/>
</dbReference>
<reference evidence="3 4" key="1">
    <citation type="journal article" date="2016" name="Mol. Biol. Evol.">
        <title>Comparative Genomics of Early-Diverging Mushroom-Forming Fungi Provides Insights into the Origins of Lignocellulose Decay Capabilities.</title>
        <authorList>
            <person name="Nagy L.G."/>
            <person name="Riley R."/>
            <person name="Tritt A."/>
            <person name="Adam C."/>
            <person name="Daum C."/>
            <person name="Floudas D."/>
            <person name="Sun H."/>
            <person name="Yadav J.S."/>
            <person name="Pangilinan J."/>
            <person name="Larsson K.H."/>
            <person name="Matsuura K."/>
            <person name="Barry K."/>
            <person name="Labutti K."/>
            <person name="Kuo R."/>
            <person name="Ohm R.A."/>
            <person name="Bhattacharya S.S."/>
            <person name="Shirouzu T."/>
            <person name="Yoshinaga Y."/>
            <person name="Martin F.M."/>
            <person name="Grigoriev I.V."/>
            <person name="Hibbett D.S."/>
        </authorList>
    </citation>
    <scope>NUCLEOTIDE SEQUENCE [LARGE SCALE GENOMIC DNA]</scope>
    <source>
        <strain evidence="3 4">CBS 109695</strain>
    </source>
</reference>
<feature type="region of interest" description="Disordered" evidence="1">
    <location>
        <begin position="726"/>
        <end position="814"/>
    </location>
</feature>
<evidence type="ECO:0000256" key="1">
    <source>
        <dbReference type="SAM" id="MobiDB-lite"/>
    </source>
</evidence>
<dbReference type="STRING" id="436010.A0A166TDB1"/>
<feature type="transmembrane region" description="Helical" evidence="2">
    <location>
        <begin position="639"/>
        <end position="658"/>
    </location>
</feature>
<name>A0A166TDB1_9AGAM</name>
<dbReference type="PANTHER" id="PTHR42101">
    <property type="entry name" value="CHROMOSOME 16, WHOLE GENOME SHOTGUN SEQUENCE"/>
    <property type="match status" value="1"/>
</dbReference>
<dbReference type="PANTHER" id="PTHR42101:SF1">
    <property type="entry name" value="LOW TEMPERATURE REQUIREMENT A"/>
    <property type="match status" value="1"/>
</dbReference>
<evidence type="ECO:0000313" key="3">
    <source>
        <dbReference type="EMBL" id="KZP30495.1"/>
    </source>
</evidence>
<organism evidence="3 4">
    <name type="scientific">Athelia psychrophila</name>
    <dbReference type="NCBI Taxonomy" id="1759441"/>
    <lineage>
        <taxon>Eukaryota</taxon>
        <taxon>Fungi</taxon>
        <taxon>Dikarya</taxon>
        <taxon>Basidiomycota</taxon>
        <taxon>Agaricomycotina</taxon>
        <taxon>Agaricomycetes</taxon>
        <taxon>Agaricomycetidae</taxon>
        <taxon>Atheliales</taxon>
        <taxon>Atheliaceae</taxon>
        <taxon>Athelia</taxon>
    </lineage>
</organism>
<dbReference type="Proteomes" id="UP000076532">
    <property type="component" value="Unassembled WGS sequence"/>
</dbReference>
<feature type="transmembrane region" description="Helical" evidence="2">
    <location>
        <begin position="376"/>
        <end position="393"/>
    </location>
</feature>
<keyword evidence="2" id="KW-0472">Membrane</keyword>
<feature type="transmembrane region" description="Helical" evidence="2">
    <location>
        <begin position="204"/>
        <end position="223"/>
    </location>
</feature>
<gene>
    <name evidence="3" type="ORF">FIBSPDRAFT_1038164</name>
</gene>
<feature type="transmembrane region" description="Helical" evidence="2">
    <location>
        <begin position="678"/>
        <end position="698"/>
    </location>
</feature>
<dbReference type="EMBL" id="KV417493">
    <property type="protein sequence ID" value="KZP30495.1"/>
    <property type="molecule type" value="Genomic_DNA"/>
</dbReference>
<dbReference type="OrthoDB" id="3198598at2759"/>
<feature type="compositionally biased region" description="Basic and acidic residues" evidence="1">
    <location>
        <begin position="789"/>
        <end position="801"/>
    </location>
</feature>
<evidence type="ECO:0008006" key="5">
    <source>
        <dbReference type="Google" id="ProtNLM"/>
    </source>
</evidence>
<feature type="transmembrane region" description="Helical" evidence="2">
    <location>
        <begin position="413"/>
        <end position="434"/>
    </location>
</feature>
<protein>
    <recommendedName>
        <fullName evidence="5">Low temperature requirement A</fullName>
    </recommendedName>
</protein>
<feature type="transmembrane region" description="Helical" evidence="2">
    <location>
        <begin position="611"/>
        <end position="632"/>
    </location>
</feature>
<feature type="transmembrane region" description="Helical" evidence="2">
    <location>
        <begin position="346"/>
        <end position="364"/>
    </location>
</feature>
<accession>A0A166TDB1</accession>
<feature type="transmembrane region" description="Helical" evidence="2">
    <location>
        <begin position="305"/>
        <end position="326"/>
    </location>
</feature>
<sequence length="814" mass="91661">MLRLRNRQWDARNGKGPKARCIPVPWALQLFRRNQYRWSCCGRVALQTLYHIENVIIELLSFLSKPFSPTMSKSPSMARKRMSRREADIISLHKEREKNMFPLTKPPFLRTETWPAAEQKFEEFEEIEEIKIEQGELLCKAPYEVLWIDLLLEISMATAFASLTDETPVLQWDNAISYLCFFAFVWWIWVAQVAYNMRFRQADLLHRVWALLQLLVFGALSAFTREFDVTFGLTGNDPTEALREQLMIELGSDSGRLAAETFRNNRLPRVNARGISMVLALSRLLLLAQYLVVFIHAKGLKRTSILVHIGTLMFSSLCFFGAFFALGFNGQDDFATPIPALEIAKLVLWFLPIVVEMLSYLVALRFPGFVRYSTESISTSNGTMFVVILGCGLDKMTSGFSDFVGNIGLKVNAIPMFLATATVFLCLFFLYFSIPGSKKTLSNRRAWVWLMSQGLFLGPMLITLQAIAQSLKFSNLLNAVHMGASSLTPIFDQMRDYPDMNVTAEMFPYTQIIFDKMGASLPVVIENANRALAYQKDYNLSISTNELQQNMDVVYCILDMLNALPDVGSLLWAKANIFLTAGMTNSTELTEANYNDIWSGIIMDRGSSELWLFPAAGASVLTLVFMCFVRGTPRDKWEWIIICVRFTFGIGICLLALLDIGGGNSPITASSMPSGSKIWTLLLGQTQWPLIILAVALVTERVLEHIIALAANKTYLSMPDILGPQAPARSRTQEYQRTARHDRDLLTSDDDHYSFTGRRSTDPLYDPFDAHDTLEDGQVSRHTTAPSGEGDHNDRTLHDDEYSLTPSANVAGGN</sequence>
<dbReference type="AlphaFoldDB" id="A0A166TDB1"/>
<keyword evidence="2" id="KW-0812">Transmembrane</keyword>
<feature type="transmembrane region" description="Helical" evidence="2">
    <location>
        <begin position="175"/>
        <end position="195"/>
    </location>
</feature>
<feature type="transmembrane region" description="Helical" evidence="2">
    <location>
        <begin position="446"/>
        <end position="468"/>
    </location>
</feature>
<feature type="compositionally biased region" description="Basic and acidic residues" evidence="1">
    <location>
        <begin position="731"/>
        <end position="753"/>
    </location>
</feature>
<keyword evidence="4" id="KW-1185">Reference proteome</keyword>
<dbReference type="Pfam" id="PF06772">
    <property type="entry name" value="LtrA"/>
    <property type="match status" value="1"/>
</dbReference>
<evidence type="ECO:0000256" key="2">
    <source>
        <dbReference type="SAM" id="Phobius"/>
    </source>
</evidence>
<evidence type="ECO:0000313" key="4">
    <source>
        <dbReference type="Proteomes" id="UP000076532"/>
    </source>
</evidence>